<dbReference type="EMBL" id="JAJCNI010000029">
    <property type="protein sequence ID" value="MCB6519820.1"/>
    <property type="molecule type" value="Genomic_DNA"/>
</dbReference>
<dbReference type="RefSeq" id="WP_008778943.1">
    <property type="nucleotide sequence ID" value="NZ_AP019729.1"/>
</dbReference>
<evidence type="ECO:0000313" key="16">
    <source>
        <dbReference type="Proteomes" id="UP000461276"/>
    </source>
</evidence>
<reference evidence="13 14" key="3">
    <citation type="journal article" date="2019" name="Nat. Med.">
        <title>A library of human gut bacterial isolates paired with longitudinal multiomics data enables mechanistic microbiome research.</title>
        <authorList>
            <person name="Poyet M."/>
            <person name="Groussin M."/>
            <person name="Gibbons S.M."/>
            <person name="Avila-Pacheco J."/>
            <person name="Jiang X."/>
            <person name="Kearney S.M."/>
            <person name="Perrotta A.R."/>
            <person name="Berdy B."/>
            <person name="Zhao S."/>
            <person name="Lieberman T.D."/>
            <person name="Swanson P.K."/>
            <person name="Smith M."/>
            <person name="Roesemann S."/>
            <person name="Alexander J.E."/>
            <person name="Rich S.A."/>
            <person name="Livny J."/>
            <person name="Vlamakis H."/>
            <person name="Clish C."/>
            <person name="Bullock K."/>
            <person name="Deik A."/>
            <person name="Scott J."/>
            <person name="Pierce K.A."/>
            <person name="Xavier R.J."/>
            <person name="Alm E.J."/>
        </authorList>
    </citation>
    <scope>NUCLEOTIDE SEQUENCE [LARGE SCALE GENOMIC DNA]</scope>
    <source>
        <strain evidence="7 18">BIOML-A10</strain>
        <strain evidence="5 15">BIOML-A11</strain>
        <strain evidence="9 13">BIOML-A2</strain>
        <strain evidence="8 14">BIOML-A32</strain>
        <strain evidence="4 17">BIOML-A41</strain>
        <strain evidence="6 16">BIOML-A9</strain>
    </source>
</reference>
<dbReference type="Pfam" id="PF16428">
    <property type="entry name" value="DUF5025"/>
    <property type="match status" value="1"/>
</dbReference>
<evidence type="ECO:0000313" key="8">
    <source>
        <dbReference type="EMBL" id="MRZ50175.1"/>
    </source>
</evidence>
<feature type="signal peptide" evidence="1">
    <location>
        <begin position="1"/>
        <end position="21"/>
    </location>
</feature>
<dbReference type="Proteomes" id="UP001198806">
    <property type="component" value="Unassembled WGS sequence"/>
</dbReference>
<dbReference type="Proteomes" id="UP000441358">
    <property type="component" value="Unassembled WGS sequence"/>
</dbReference>
<feature type="chain" id="PRO_5014533471" evidence="1">
    <location>
        <begin position="22"/>
        <end position="184"/>
    </location>
</feature>
<dbReference type="Proteomes" id="UP000432516">
    <property type="component" value="Unassembled WGS sequence"/>
</dbReference>
<sequence length="184" mass="21205">MKQVIYFLFSMLLFLSISCNKGEDISFEETPYYLGYFEGKVNSQDISIANQSNSHSFIDHGNFWQEVNTDLSGFYWEIPLGVHISDYPYPMLRISLIPLREGEYLIDKGKLLNEEIESTVRITKDDAKIVYHPLKSSFRIQVDSIRFHEGSGTPYIEGKMEGILYNIENSEDSIVIKDAIFGIH</sequence>
<reference evidence="2 11" key="1">
    <citation type="submission" date="2015-09" db="EMBL/GenBank/DDBJ databases">
        <authorList>
            <consortium name="Pathogen Informatics"/>
        </authorList>
    </citation>
    <scope>NUCLEOTIDE SEQUENCE [LARGE SCALE GENOMIC DNA]</scope>
    <source>
        <strain evidence="2 11">2789STDY5834948</strain>
    </source>
</reference>
<dbReference type="Proteomes" id="UP000463337">
    <property type="component" value="Unassembled WGS sequence"/>
</dbReference>
<dbReference type="EMBL" id="QSJN01000013">
    <property type="protein sequence ID" value="RHD71978.1"/>
    <property type="molecule type" value="Genomic_DNA"/>
</dbReference>
<dbReference type="EMBL" id="WKLT01000001">
    <property type="protein sequence ID" value="MRY56498.1"/>
    <property type="molecule type" value="Genomic_DNA"/>
</dbReference>
<evidence type="ECO:0000313" key="17">
    <source>
        <dbReference type="Proteomes" id="UP000463337"/>
    </source>
</evidence>
<organism evidence="2 11">
    <name type="scientific">Parabacteroides distasonis</name>
    <dbReference type="NCBI Taxonomy" id="823"/>
    <lineage>
        <taxon>Bacteria</taxon>
        <taxon>Pseudomonadati</taxon>
        <taxon>Bacteroidota</taxon>
        <taxon>Bacteroidia</taxon>
        <taxon>Bacteroidales</taxon>
        <taxon>Tannerellaceae</taxon>
        <taxon>Parabacteroides</taxon>
    </lineage>
</organism>
<dbReference type="AlphaFoldDB" id="A0A174XES4"/>
<evidence type="ECO:0000313" key="15">
    <source>
        <dbReference type="Proteomes" id="UP000450599"/>
    </source>
</evidence>
<evidence type="ECO:0000313" key="7">
    <source>
        <dbReference type="EMBL" id="MRZ07849.1"/>
    </source>
</evidence>
<dbReference type="Proteomes" id="UP000471216">
    <property type="component" value="Unassembled WGS sequence"/>
</dbReference>
<dbReference type="EMBL" id="WKMW01000016">
    <property type="protein sequence ID" value="MRY85736.1"/>
    <property type="molecule type" value="Genomic_DNA"/>
</dbReference>
<dbReference type="InterPro" id="IPR032206">
    <property type="entry name" value="DUF5025"/>
</dbReference>
<evidence type="ECO:0000313" key="6">
    <source>
        <dbReference type="EMBL" id="MRY94259.1"/>
    </source>
</evidence>
<evidence type="ECO:0000256" key="1">
    <source>
        <dbReference type="SAM" id="SignalP"/>
    </source>
</evidence>
<evidence type="ECO:0000313" key="11">
    <source>
        <dbReference type="Proteomes" id="UP000095332"/>
    </source>
</evidence>
<dbReference type="PROSITE" id="PS51257">
    <property type="entry name" value="PROKAR_LIPOPROTEIN"/>
    <property type="match status" value="1"/>
</dbReference>
<dbReference type="Proteomes" id="UP000284660">
    <property type="component" value="Unassembled WGS sequence"/>
</dbReference>
<dbReference type="DNASU" id="5308177"/>
<gene>
    <name evidence="10" type="ORF">DW782_17550</name>
    <name evidence="2" type="ORF">ERS852560_04299</name>
    <name evidence="7" type="ORF">GKD54_16880</name>
    <name evidence="5" type="ORF">GKD58_15980</name>
    <name evidence="4" type="ORF">GKD59_00910</name>
    <name evidence="8" type="ORF">GKD66_08055</name>
    <name evidence="6" type="ORF">GKD67_13705</name>
    <name evidence="9" type="ORF">GKD68_11435</name>
    <name evidence="3" type="ORF">LI194_18735</name>
</gene>
<dbReference type="Proteomes" id="UP000450599">
    <property type="component" value="Unassembled WGS sequence"/>
</dbReference>
<dbReference type="EMBL" id="CZBM01000030">
    <property type="protein sequence ID" value="CUQ56501.1"/>
    <property type="molecule type" value="Genomic_DNA"/>
</dbReference>
<dbReference type="EMBL" id="WKMY01000009">
    <property type="protein sequence ID" value="MRY94259.1"/>
    <property type="molecule type" value="Genomic_DNA"/>
</dbReference>
<dbReference type="EMBL" id="WKMC01000004">
    <property type="protein sequence ID" value="MRZ50175.1"/>
    <property type="molecule type" value="Genomic_DNA"/>
</dbReference>
<name>A0A174XES4_PARDI</name>
<evidence type="ECO:0000313" key="5">
    <source>
        <dbReference type="EMBL" id="MRY85736.1"/>
    </source>
</evidence>
<evidence type="ECO:0000313" key="14">
    <source>
        <dbReference type="Proteomes" id="UP000441358"/>
    </source>
</evidence>
<accession>A0A174XES4</accession>
<evidence type="ECO:0000313" key="13">
    <source>
        <dbReference type="Proteomes" id="UP000432516"/>
    </source>
</evidence>
<dbReference type="EMBL" id="WKMX01000016">
    <property type="protein sequence ID" value="MRZ07849.1"/>
    <property type="molecule type" value="Genomic_DNA"/>
</dbReference>
<dbReference type="Proteomes" id="UP000095332">
    <property type="component" value="Unassembled WGS sequence"/>
</dbReference>
<reference evidence="10 12" key="2">
    <citation type="submission" date="2018-08" db="EMBL/GenBank/DDBJ databases">
        <title>A genome reference for cultivated species of the human gut microbiota.</title>
        <authorList>
            <person name="Zou Y."/>
            <person name="Xue W."/>
            <person name="Luo G."/>
        </authorList>
    </citation>
    <scope>NUCLEOTIDE SEQUENCE [LARGE SCALE GENOMIC DNA]</scope>
    <source>
        <strain evidence="10 12">AM30-4</strain>
    </source>
</reference>
<evidence type="ECO:0000313" key="2">
    <source>
        <dbReference type="EMBL" id="CUQ56501.1"/>
    </source>
</evidence>
<proteinExistence type="predicted"/>
<evidence type="ECO:0000313" key="10">
    <source>
        <dbReference type="EMBL" id="RHD71978.1"/>
    </source>
</evidence>
<protein>
    <submittedName>
        <fullName evidence="3">DUF5025 domain-containing protein</fullName>
    </submittedName>
</protein>
<reference evidence="3" key="4">
    <citation type="submission" date="2021-10" db="EMBL/GenBank/DDBJ databases">
        <title>Collection of gut derived symbiotic bacterial strains cultured from healthy donors.</title>
        <authorList>
            <person name="Lin H."/>
            <person name="Littmann E."/>
            <person name="Kohout C."/>
            <person name="Pamer E.G."/>
        </authorList>
    </citation>
    <scope>NUCLEOTIDE SEQUENCE</scope>
    <source>
        <strain evidence="3">DFI.2.94</strain>
    </source>
</reference>
<dbReference type="EMBL" id="WKNE01000007">
    <property type="protein sequence ID" value="MRZ55361.1"/>
    <property type="molecule type" value="Genomic_DNA"/>
</dbReference>
<keyword evidence="1" id="KW-0732">Signal</keyword>
<evidence type="ECO:0000313" key="4">
    <source>
        <dbReference type="EMBL" id="MRY56498.1"/>
    </source>
</evidence>
<evidence type="ECO:0000313" key="12">
    <source>
        <dbReference type="Proteomes" id="UP000284660"/>
    </source>
</evidence>
<dbReference type="Proteomes" id="UP000461276">
    <property type="component" value="Unassembled WGS sequence"/>
</dbReference>
<evidence type="ECO:0000313" key="18">
    <source>
        <dbReference type="Proteomes" id="UP000471216"/>
    </source>
</evidence>
<evidence type="ECO:0000313" key="3">
    <source>
        <dbReference type="EMBL" id="MCB6519820.1"/>
    </source>
</evidence>
<evidence type="ECO:0000313" key="9">
    <source>
        <dbReference type="EMBL" id="MRZ55361.1"/>
    </source>
</evidence>